<dbReference type="EMBL" id="WOFH01000008">
    <property type="protein sequence ID" value="MUN39437.1"/>
    <property type="molecule type" value="Genomic_DNA"/>
</dbReference>
<gene>
    <name evidence="1" type="ORF">GNZ18_22960</name>
</gene>
<organism evidence="1 2">
    <name type="scientific">Actinomadura litoris</name>
    <dbReference type="NCBI Taxonomy" id="2678616"/>
    <lineage>
        <taxon>Bacteria</taxon>
        <taxon>Bacillati</taxon>
        <taxon>Actinomycetota</taxon>
        <taxon>Actinomycetes</taxon>
        <taxon>Streptosporangiales</taxon>
        <taxon>Thermomonosporaceae</taxon>
        <taxon>Actinomadura</taxon>
    </lineage>
</organism>
<proteinExistence type="predicted"/>
<protein>
    <submittedName>
        <fullName evidence="1">Uncharacterized protein</fullName>
    </submittedName>
</protein>
<evidence type="ECO:0000313" key="2">
    <source>
        <dbReference type="Proteomes" id="UP000432015"/>
    </source>
</evidence>
<dbReference type="Proteomes" id="UP000432015">
    <property type="component" value="Unassembled WGS sequence"/>
</dbReference>
<comment type="caution">
    <text evidence="1">The sequence shown here is derived from an EMBL/GenBank/DDBJ whole genome shotgun (WGS) entry which is preliminary data.</text>
</comment>
<reference evidence="1 2" key="1">
    <citation type="submission" date="2019-11" db="EMBL/GenBank/DDBJ databases">
        <authorList>
            <person name="Cao P."/>
        </authorList>
    </citation>
    <scope>NUCLEOTIDE SEQUENCE [LARGE SCALE GENOMIC DNA]</scope>
    <source>
        <strain evidence="1 2">NEAU-AAG5</strain>
    </source>
</reference>
<name>A0A7K1L4T7_9ACTN</name>
<dbReference type="RefSeq" id="WP_156218603.1">
    <property type="nucleotide sequence ID" value="NZ_WOFH01000008.1"/>
</dbReference>
<sequence length="46" mass="5011">MRELPPPSEADDGDAEWRTALVGRSGPVRTFIEVPAWALGETRCGI</sequence>
<evidence type="ECO:0000313" key="1">
    <source>
        <dbReference type="EMBL" id="MUN39437.1"/>
    </source>
</evidence>
<dbReference type="AlphaFoldDB" id="A0A7K1L4T7"/>
<accession>A0A7K1L4T7</accession>
<keyword evidence="2" id="KW-1185">Reference proteome</keyword>